<dbReference type="GO" id="GO:0004519">
    <property type="term" value="F:endonuclease activity"/>
    <property type="evidence" value="ECO:0007669"/>
    <property type="project" value="UniProtKB-KW"/>
</dbReference>
<dbReference type="PANTHER" id="PTHR46986:SF1">
    <property type="entry name" value="ENDORIBONUCLEASE YBEY, CHLOROPLASTIC"/>
    <property type="match status" value="1"/>
</dbReference>
<dbReference type="NCBIfam" id="TIGR00043">
    <property type="entry name" value="rRNA maturation RNase YbeY"/>
    <property type="match status" value="1"/>
</dbReference>
<protein>
    <submittedName>
        <fullName evidence="8">Uncharacterized protein</fullName>
    </submittedName>
</protein>
<dbReference type="GO" id="GO:0006364">
    <property type="term" value="P:rRNA processing"/>
    <property type="evidence" value="ECO:0007669"/>
    <property type="project" value="InterPro"/>
</dbReference>
<accession>D9PHT6</accession>
<dbReference type="InterPro" id="IPR020549">
    <property type="entry name" value="YbeY_CS"/>
</dbReference>
<keyword evidence="7" id="KW-0862">Zinc</keyword>
<name>D9PHT6_9ZZZZ</name>
<dbReference type="GO" id="GO:0004222">
    <property type="term" value="F:metalloendopeptidase activity"/>
    <property type="evidence" value="ECO:0007669"/>
    <property type="project" value="InterPro"/>
</dbReference>
<organism evidence="8">
    <name type="scientific">sediment metagenome</name>
    <dbReference type="NCBI Taxonomy" id="749907"/>
    <lineage>
        <taxon>unclassified sequences</taxon>
        <taxon>metagenomes</taxon>
        <taxon>ecological metagenomes</taxon>
    </lineage>
</organism>
<dbReference type="Gene3D" id="3.40.390.30">
    <property type="entry name" value="Metalloproteases ('zincins'), catalytic domain"/>
    <property type="match status" value="1"/>
</dbReference>
<dbReference type="PROSITE" id="PS01306">
    <property type="entry name" value="UPF0054"/>
    <property type="match status" value="1"/>
</dbReference>
<keyword evidence="4" id="KW-0479">Metal-binding</keyword>
<evidence type="ECO:0000256" key="7">
    <source>
        <dbReference type="ARBA" id="ARBA00022833"/>
    </source>
</evidence>
<evidence type="ECO:0000256" key="2">
    <source>
        <dbReference type="ARBA" id="ARBA00010875"/>
    </source>
</evidence>
<dbReference type="SUPFAM" id="SSF55486">
    <property type="entry name" value="Metalloproteases ('zincins'), catalytic domain"/>
    <property type="match status" value="1"/>
</dbReference>
<keyword evidence="5" id="KW-0255">Endonuclease</keyword>
<proteinExistence type="inferred from homology"/>
<keyword evidence="6" id="KW-0378">Hydrolase</keyword>
<reference evidence="8" key="2">
    <citation type="journal article" date="2011" name="Microb. Ecol.">
        <title>Taxonomic and Functional Metagenomic Profiling of the Microbial Community in the Anoxic Sediment of a Sub-saline Shallow Lake (Laguna de Carrizo, Central Spain).</title>
        <authorList>
            <person name="Ferrer M."/>
            <person name="Guazzaroni M.E."/>
            <person name="Richter M."/>
            <person name="Garcia-Salamanca A."/>
            <person name="Yarza P."/>
            <person name="Suarez-Suarez A."/>
            <person name="Solano J."/>
            <person name="Alcaide M."/>
            <person name="van Dillewijn P."/>
            <person name="Molina-Henares M.A."/>
            <person name="Lopez-Cortes N."/>
            <person name="Al-Ramahi Y."/>
            <person name="Guerrero C."/>
            <person name="Acosta A."/>
            <person name="de Eugenio L.I."/>
            <person name="Martinez V."/>
            <person name="Marques S."/>
            <person name="Rojo F."/>
            <person name="Santero E."/>
            <person name="Genilloud O."/>
            <person name="Perez-Perez J."/>
            <person name="Rossello-Mora R."/>
            <person name="Ramos J.L."/>
        </authorList>
    </citation>
    <scope>NUCLEOTIDE SEQUENCE</scope>
</reference>
<gene>
    <name evidence="8" type="ORF">LDC_1088</name>
</gene>
<evidence type="ECO:0000256" key="5">
    <source>
        <dbReference type="ARBA" id="ARBA00022759"/>
    </source>
</evidence>
<evidence type="ECO:0000256" key="4">
    <source>
        <dbReference type="ARBA" id="ARBA00022723"/>
    </source>
</evidence>
<reference evidence="8" key="1">
    <citation type="submission" date="2010-07" db="EMBL/GenBank/DDBJ databases">
        <authorList>
            <consortium name="CONSOLIDER consortium CSD2007-00005"/>
            <person name="Guazzaroni M.-E."/>
            <person name="Richter M."/>
            <person name="Garcia-Salamanca A."/>
            <person name="Yarza P."/>
            <person name="Ferrer M."/>
        </authorList>
    </citation>
    <scope>NUCLEOTIDE SEQUENCE</scope>
</reference>
<keyword evidence="3" id="KW-0540">Nuclease</keyword>
<sequence>MISFNSAEISFNLKNKKALKFWIKSVVQEKNRKTGDISFVFCTDDYLLEINKQYLNHDTLTDIITFDYSKENPQQAISGDIFISIERVKENAKKFNKTFENELNRVMIHGVLHLLGYGDKTPKDKVEMTRQEDLCLKLLN</sequence>
<evidence type="ECO:0000256" key="6">
    <source>
        <dbReference type="ARBA" id="ARBA00022801"/>
    </source>
</evidence>
<dbReference type="AlphaFoldDB" id="D9PHT6"/>
<comment type="cofactor">
    <cofactor evidence="1">
        <name>Zn(2+)</name>
        <dbReference type="ChEBI" id="CHEBI:29105"/>
    </cofactor>
</comment>
<evidence type="ECO:0000256" key="1">
    <source>
        <dbReference type="ARBA" id="ARBA00001947"/>
    </source>
</evidence>
<comment type="caution">
    <text evidence="8">The sequence shown here is derived from an EMBL/GenBank/DDBJ whole genome shotgun (WGS) entry which is preliminary data.</text>
</comment>
<evidence type="ECO:0000256" key="3">
    <source>
        <dbReference type="ARBA" id="ARBA00022722"/>
    </source>
</evidence>
<dbReference type="InterPro" id="IPR023091">
    <property type="entry name" value="MetalPrtase_cat_dom_sf_prd"/>
</dbReference>
<dbReference type="InterPro" id="IPR002036">
    <property type="entry name" value="YbeY"/>
</dbReference>
<evidence type="ECO:0000313" key="8">
    <source>
        <dbReference type="EMBL" id="EFK96884.1"/>
    </source>
</evidence>
<dbReference type="GO" id="GO:0046872">
    <property type="term" value="F:metal ion binding"/>
    <property type="evidence" value="ECO:0007669"/>
    <property type="project" value="UniProtKB-KW"/>
</dbReference>
<dbReference type="PANTHER" id="PTHR46986">
    <property type="entry name" value="ENDORIBONUCLEASE YBEY, CHLOROPLASTIC"/>
    <property type="match status" value="1"/>
</dbReference>
<dbReference type="EMBL" id="ADZX01000391">
    <property type="protein sequence ID" value="EFK96884.1"/>
    <property type="molecule type" value="Genomic_DNA"/>
</dbReference>
<dbReference type="Pfam" id="PF02130">
    <property type="entry name" value="YbeY"/>
    <property type="match status" value="1"/>
</dbReference>
<comment type="similarity">
    <text evidence="2">Belongs to the endoribonuclease YbeY family.</text>
</comment>
<dbReference type="HAMAP" id="MF_00009">
    <property type="entry name" value="Endoribonucl_YbeY"/>
    <property type="match status" value="1"/>
</dbReference>